<dbReference type="InterPro" id="IPR027038">
    <property type="entry name" value="RanGap"/>
</dbReference>
<accession>A0A814GB26</accession>
<proteinExistence type="predicted"/>
<dbReference type="PANTHER" id="PTHR24113">
    <property type="entry name" value="RAN GTPASE-ACTIVATING PROTEIN 1"/>
    <property type="match status" value="1"/>
</dbReference>
<feature type="signal peptide" evidence="4">
    <location>
        <begin position="1"/>
        <end position="22"/>
    </location>
</feature>
<feature type="chain" id="PRO_5032483958" evidence="4">
    <location>
        <begin position="23"/>
        <end position="381"/>
    </location>
</feature>
<evidence type="ECO:0000256" key="3">
    <source>
        <dbReference type="ARBA" id="ARBA00022737"/>
    </source>
</evidence>
<dbReference type="GO" id="GO:0031267">
    <property type="term" value="F:small GTPase binding"/>
    <property type="evidence" value="ECO:0007669"/>
    <property type="project" value="TreeGrafter"/>
</dbReference>
<keyword evidence="3" id="KW-0677">Repeat</keyword>
<dbReference type="InterPro" id="IPR032675">
    <property type="entry name" value="LRR_dom_sf"/>
</dbReference>
<dbReference type="PANTHER" id="PTHR24113:SF12">
    <property type="entry name" value="RAN GTPASE-ACTIVATING PROTEIN 1"/>
    <property type="match status" value="1"/>
</dbReference>
<dbReference type="GO" id="GO:0005096">
    <property type="term" value="F:GTPase activator activity"/>
    <property type="evidence" value="ECO:0007669"/>
    <property type="project" value="UniProtKB-KW"/>
</dbReference>
<dbReference type="EMBL" id="CAJNOR010000728">
    <property type="protein sequence ID" value="CAF0992696.1"/>
    <property type="molecule type" value="Genomic_DNA"/>
</dbReference>
<dbReference type="GO" id="GO:0005829">
    <property type="term" value="C:cytosol"/>
    <property type="evidence" value="ECO:0007669"/>
    <property type="project" value="TreeGrafter"/>
</dbReference>
<evidence type="ECO:0000256" key="2">
    <source>
        <dbReference type="ARBA" id="ARBA00022614"/>
    </source>
</evidence>
<keyword evidence="1" id="KW-0343">GTPase activation</keyword>
<evidence type="ECO:0000256" key="1">
    <source>
        <dbReference type="ARBA" id="ARBA00022468"/>
    </source>
</evidence>
<sequence>MAHLLKLSFFLLVLTRVFHVLTSNVIYSVTFVPCNSSSTCPQGNPPAIGHTFALNGTLNQNLTASINEQLRFVLDTNAPDDPFTVCQRSSEPNFCSETTQSDQFSLPITLTGNAISVTFRTPGIYYYGSSKHPGMGGRITIYTSNDLKSALTNTNVDILISMQNVCKRINAIVNTYPRYKMLDELNLSFCTLNCDGIQKLSNALRHNTTLTTLTINYQEIDSEGAQHLAKALYYETALTTLNLYNNRIGDLGAEFFAITLQYNKMLTTLNLSSNSISSKGTKFIANALKRNKTLKTLDLSVNNINFKGAKYLADTLKSNQHLIMLDLSLNHLGPEGAEHLATGLKYNTTLTVLNIKYNGLEAIGSNYFQNELAKTPSRIKL</sequence>
<dbReference type="Gene3D" id="3.80.10.10">
    <property type="entry name" value="Ribonuclease Inhibitor"/>
    <property type="match status" value="2"/>
</dbReference>
<evidence type="ECO:0000256" key="4">
    <source>
        <dbReference type="SAM" id="SignalP"/>
    </source>
</evidence>
<evidence type="ECO:0000313" key="5">
    <source>
        <dbReference type="EMBL" id="CAF0992696.1"/>
    </source>
</evidence>
<keyword evidence="4" id="KW-0732">Signal</keyword>
<dbReference type="Pfam" id="PF13516">
    <property type="entry name" value="LRR_6"/>
    <property type="match status" value="6"/>
</dbReference>
<keyword evidence="6" id="KW-1185">Reference proteome</keyword>
<comment type="caution">
    <text evidence="5">The sequence shown here is derived from an EMBL/GenBank/DDBJ whole genome shotgun (WGS) entry which is preliminary data.</text>
</comment>
<evidence type="ECO:0000313" key="6">
    <source>
        <dbReference type="Proteomes" id="UP000663828"/>
    </source>
</evidence>
<dbReference type="SMART" id="SM00368">
    <property type="entry name" value="LRR_RI"/>
    <property type="match status" value="7"/>
</dbReference>
<dbReference type="AlphaFoldDB" id="A0A814GB26"/>
<dbReference type="GO" id="GO:0006913">
    <property type="term" value="P:nucleocytoplasmic transport"/>
    <property type="evidence" value="ECO:0007669"/>
    <property type="project" value="TreeGrafter"/>
</dbReference>
<dbReference type="GO" id="GO:0005634">
    <property type="term" value="C:nucleus"/>
    <property type="evidence" value="ECO:0007669"/>
    <property type="project" value="TreeGrafter"/>
</dbReference>
<name>A0A814GB26_ADIRI</name>
<reference evidence="5" key="1">
    <citation type="submission" date="2021-02" db="EMBL/GenBank/DDBJ databases">
        <authorList>
            <person name="Nowell W R."/>
        </authorList>
    </citation>
    <scope>NUCLEOTIDE SEQUENCE</scope>
</reference>
<dbReference type="InterPro" id="IPR008972">
    <property type="entry name" value="Cupredoxin"/>
</dbReference>
<dbReference type="SUPFAM" id="SSF52047">
    <property type="entry name" value="RNI-like"/>
    <property type="match status" value="1"/>
</dbReference>
<protein>
    <submittedName>
        <fullName evidence="5">Uncharacterized protein</fullName>
    </submittedName>
</protein>
<dbReference type="GO" id="GO:0048471">
    <property type="term" value="C:perinuclear region of cytoplasm"/>
    <property type="evidence" value="ECO:0007669"/>
    <property type="project" value="TreeGrafter"/>
</dbReference>
<organism evidence="5 6">
    <name type="scientific">Adineta ricciae</name>
    <name type="common">Rotifer</name>
    <dbReference type="NCBI Taxonomy" id="249248"/>
    <lineage>
        <taxon>Eukaryota</taxon>
        <taxon>Metazoa</taxon>
        <taxon>Spiralia</taxon>
        <taxon>Gnathifera</taxon>
        <taxon>Rotifera</taxon>
        <taxon>Eurotatoria</taxon>
        <taxon>Bdelloidea</taxon>
        <taxon>Adinetida</taxon>
        <taxon>Adinetidae</taxon>
        <taxon>Adineta</taxon>
    </lineage>
</organism>
<dbReference type="SUPFAM" id="SSF49503">
    <property type="entry name" value="Cupredoxins"/>
    <property type="match status" value="1"/>
</dbReference>
<keyword evidence="2" id="KW-0433">Leucine-rich repeat</keyword>
<dbReference type="Proteomes" id="UP000663828">
    <property type="component" value="Unassembled WGS sequence"/>
</dbReference>
<gene>
    <name evidence="5" type="ORF">XAT740_LOCUS12782</name>
</gene>
<dbReference type="InterPro" id="IPR001611">
    <property type="entry name" value="Leu-rich_rpt"/>
</dbReference>
<dbReference type="Gene3D" id="2.60.40.420">
    <property type="entry name" value="Cupredoxins - blue copper proteins"/>
    <property type="match status" value="1"/>
</dbReference>